<sequence length="367" mass="38842">MTPFLKRTGAPIALAALAAAWAVPAEAADKLSVGIEGYMTQYFGYADNDDNGGTTDYTGFDVKSDAEIGFVGDTTLDNGLQFGLEVVLNGNTDSGEQLKDSYSWAEAEFGRFELGKRDNAAAQMHYSAPDVGLGINDADIDDWIDNPTGGDSDSAFKSTFLFLGEDKGTKLTYYTPRFMDLQVGVSYIPEFERDSNAQPAGDLYHDGFAVGVNYVRDFGEETSLALAAGFLTASAPDNSSADEAEGYSFGFEISHAGFTVGGSYASTDGNAAQGTDTATSLDGHGFDIGVSYAFDPVTVSLSYYSGEFEDQVAVAGESENDTVMLSANYEIGPGVSLLGTLFHSEFKDETGTENEGTAALVGMTLEF</sequence>
<dbReference type="Proteomes" id="UP001060336">
    <property type="component" value="Chromosome"/>
</dbReference>
<dbReference type="InterPro" id="IPR023614">
    <property type="entry name" value="Porin_dom_sf"/>
</dbReference>
<dbReference type="PANTHER" id="PTHR34501:SF9">
    <property type="entry name" value="MAJOR OUTER MEMBRANE PROTEIN P.IA"/>
    <property type="match status" value="1"/>
</dbReference>
<keyword evidence="8" id="KW-0626">Porin</keyword>
<keyword evidence="4" id="KW-1134">Transmembrane beta strand</keyword>
<keyword evidence="5" id="KW-0812">Transmembrane</keyword>
<reference evidence="13" key="1">
    <citation type="submission" date="2022-08" db="EMBL/GenBank/DDBJ databases">
        <title>Nisaea acidiphila sp. nov., isolated from a marine algal debris and emended description of the genus Nisaea Urios et al. 2008.</title>
        <authorList>
            <person name="Kwon K."/>
        </authorList>
    </citation>
    <scope>NUCLEOTIDE SEQUENCE</scope>
    <source>
        <strain evidence="13">MEBiC11861</strain>
    </source>
</reference>
<protein>
    <submittedName>
        <fullName evidence="13">Porin</fullName>
    </submittedName>
</protein>
<evidence type="ECO:0000256" key="10">
    <source>
        <dbReference type="ARBA" id="ARBA00023237"/>
    </source>
</evidence>
<evidence type="ECO:0000256" key="5">
    <source>
        <dbReference type="ARBA" id="ARBA00022692"/>
    </source>
</evidence>
<dbReference type="KEGG" id="naci:NUH88_12240"/>
<dbReference type="GO" id="GO:0006811">
    <property type="term" value="P:monoatomic ion transport"/>
    <property type="evidence" value="ECO:0007669"/>
    <property type="project" value="UniProtKB-KW"/>
</dbReference>
<dbReference type="InterPro" id="IPR033900">
    <property type="entry name" value="Gram_neg_porin_domain"/>
</dbReference>
<evidence type="ECO:0000256" key="2">
    <source>
        <dbReference type="ARBA" id="ARBA00011233"/>
    </source>
</evidence>
<keyword evidence="3" id="KW-0813">Transport</keyword>
<evidence type="ECO:0000256" key="6">
    <source>
        <dbReference type="ARBA" id="ARBA00022729"/>
    </source>
</evidence>
<dbReference type="Gene3D" id="2.40.160.10">
    <property type="entry name" value="Porin"/>
    <property type="match status" value="1"/>
</dbReference>
<keyword evidence="7" id="KW-0406">Ion transport</keyword>
<dbReference type="GO" id="GO:0015288">
    <property type="term" value="F:porin activity"/>
    <property type="evidence" value="ECO:0007669"/>
    <property type="project" value="UniProtKB-KW"/>
</dbReference>
<comment type="subunit">
    <text evidence="2">Homotrimer.</text>
</comment>
<feature type="signal peptide" evidence="11">
    <location>
        <begin position="1"/>
        <end position="27"/>
    </location>
</feature>
<evidence type="ECO:0000256" key="1">
    <source>
        <dbReference type="ARBA" id="ARBA00004571"/>
    </source>
</evidence>
<evidence type="ECO:0000256" key="8">
    <source>
        <dbReference type="ARBA" id="ARBA00023114"/>
    </source>
</evidence>
<dbReference type="EMBL" id="CP102480">
    <property type="protein sequence ID" value="UUX48185.1"/>
    <property type="molecule type" value="Genomic_DNA"/>
</dbReference>
<gene>
    <name evidence="13" type="ORF">NUH88_12240</name>
</gene>
<comment type="subcellular location">
    <subcellularLocation>
        <location evidence="1">Cell outer membrane</location>
        <topology evidence="1">Multi-pass membrane protein</topology>
    </subcellularLocation>
</comment>
<keyword evidence="6 11" id="KW-0732">Signal</keyword>
<evidence type="ECO:0000256" key="11">
    <source>
        <dbReference type="SAM" id="SignalP"/>
    </source>
</evidence>
<keyword evidence="10" id="KW-0998">Cell outer membrane</keyword>
<accession>A0A9J7ANL3</accession>
<dbReference type="GO" id="GO:0009279">
    <property type="term" value="C:cell outer membrane"/>
    <property type="evidence" value="ECO:0007669"/>
    <property type="project" value="UniProtKB-SubCell"/>
</dbReference>
<evidence type="ECO:0000313" key="14">
    <source>
        <dbReference type="Proteomes" id="UP001060336"/>
    </source>
</evidence>
<evidence type="ECO:0000313" key="13">
    <source>
        <dbReference type="EMBL" id="UUX48185.1"/>
    </source>
</evidence>
<feature type="chain" id="PRO_5039935251" evidence="11">
    <location>
        <begin position="28"/>
        <end position="367"/>
    </location>
</feature>
<dbReference type="RefSeq" id="WP_257766693.1">
    <property type="nucleotide sequence ID" value="NZ_CP102480.1"/>
</dbReference>
<evidence type="ECO:0000256" key="3">
    <source>
        <dbReference type="ARBA" id="ARBA00022448"/>
    </source>
</evidence>
<dbReference type="SUPFAM" id="SSF56935">
    <property type="entry name" value="Porins"/>
    <property type="match status" value="1"/>
</dbReference>
<dbReference type="InterPro" id="IPR050298">
    <property type="entry name" value="Gram-neg_bact_OMP"/>
</dbReference>
<proteinExistence type="predicted"/>
<evidence type="ECO:0000256" key="4">
    <source>
        <dbReference type="ARBA" id="ARBA00022452"/>
    </source>
</evidence>
<evidence type="ECO:0000256" key="7">
    <source>
        <dbReference type="ARBA" id="ARBA00023065"/>
    </source>
</evidence>
<evidence type="ECO:0000259" key="12">
    <source>
        <dbReference type="Pfam" id="PF13609"/>
    </source>
</evidence>
<dbReference type="AlphaFoldDB" id="A0A9J7ANL3"/>
<name>A0A9J7ANL3_9PROT</name>
<dbReference type="GO" id="GO:0046930">
    <property type="term" value="C:pore complex"/>
    <property type="evidence" value="ECO:0007669"/>
    <property type="project" value="UniProtKB-KW"/>
</dbReference>
<keyword evidence="9" id="KW-0472">Membrane</keyword>
<evidence type="ECO:0000256" key="9">
    <source>
        <dbReference type="ARBA" id="ARBA00023136"/>
    </source>
</evidence>
<dbReference type="Pfam" id="PF13609">
    <property type="entry name" value="Porin_4"/>
    <property type="match status" value="1"/>
</dbReference>
<organism evidence="13 14">
    <name type="scientific">Nisaea acidiphila</name>
    <dbReference type="NCBI Taxonomy" id="1862145"/>
    <lineage>
        <taxon>Bacteria</taxon>
        <taxon>Pseudomonadati</taxon>
        <taxon>Pseudomonadota</taxon>
        <taxon>Alphaproteobacteria</taxon>
        <taxon>Rhodospirillales</taxon>
        <taxon>Thalassobaculaceae</taxon>
        <taxon>Nisaea</taxon>
    </lineage>
</organism>
<keyword evidence="14" id="KW-1185">Reference proteome</keyword>
<dbReference type="PANTHER" id="PTHR34501">
    <property type="entry name" value="PROTEIN YDDL-RELATED"/>
    <property type="match status" value="1"/>
</dbReference>
<feature type="domain" description="Porin" evidence="12">
    <location>
        <begin position="13"/>
        <end position="348"/>
    </location>
</feature>